<name>A0AAD6K844_9ROSI</name>
<dbReference type="PANTHER" id="PTHR23105">
    <property type="entry name" value="RIBOSOMAL PROTEIN L7AE FAMILY MEMBER"/>
    <property type="match status" value="1"/>
</dbReference>
<sequence>MKLLGLGHELAPGRQAWSHLLQRFYIVYCLQTVVGNDNHLHSLFDRQPFHLHLAFSPKFVDKAVNALLKWRSSKLNTQKPQLLEHDEFVYLILSLKKIPHKGVSRINAHKIPLPYPLTSPLTEAPELCLIIDDRPKSGLNKDAAKKKIQNDNIPISKIIKISKLKTDYRPFEAKRKLCDSYDMFFADKRVVPLLPKMLGKQFFKKKKIPMTVDLKHSNWKEQIDKACGSALLFLRTGTCSVMKVGRVSMSREEISKNVMAAINGIAEIVPRKWGEQEEVEEEEENKVKEGEVGKKKGRIHEVRYMDNNDDNEDGQVVDEGELGSGFEGDIDNHAAADLENGSDELLKKKRKMGDNKGKGEKNVAKLKKEDGFKQKKANNEDVTVQKKLKKNALALESGEMQVKHNKKKKRLAA</sequence>
<feature type="region of interest" description="Disordered" evidence="1">
    <location>
        <begin position="336"/>
        <end position="381"/>
    </location>
</feature>
<dbReference type="EMBL" id="JAPFFJ010000010">
    <property type="protein sequence ID" value="KAJ6417634.1"/>
    <property type="molecule type" value="Genomic_DNA"/>
</dbReference>
<keyword evidence="3" id="KW-1185">Reference proteome</keyword>
<dbReference type="Proteomes" id="UP001162972">
    <property type="component" value="Chromosome 12"/>
</dbReference>
<dbReference type="InterPro" id="IPR028364">
    <property type="entry name" value="Ribosomal_uL1/biogenesis"/>
</dbReference>
<dbReference type="SUPFAM" id="SSF56808">
    <property type="entry name" value="Ribosomal protein L1"/>
    <property type="match status" value="1"/>
</dbReference>
<accession>A0AAD6K844</accession>
<proteinExistence type="predicted"/>
<evidence type="ECO:0008006" key="4">
    <source>
        <dbReference type="Google" id="ProtNLM"/>
    </source>
</evidence>
<dbReference type="FunFam" id="3.40.50.790:FF:000012">
    <property type="entry name" value="Ribosomal protein L1p/L10e family"/>
    <property type="match status" value="1"/>
</dbReference>
<organism evidence="2 3">
    <name type="scientific">Salix udensis</name>
    <dbReference type="NCBI Taxonomy" id="889485"/>
    <lineage>
        <taxon>Eukaryota</taxon>
        <taxon>Viridiplantae</taxon>
        <taxon>Streptophyta</taxon>
        <taxon>Embryophyta</taxon>
        <taxon>Tracheophyta</taxon>
        <taxon>Spermatophyta</taxon>
        <taxon>Magnoliopsida</taxon>
        <taxon>eudicotyledons</taxon>
        <taxon>Gunneridae</taxon>
        <taxon>Pentapetalae</taxon>
        <taxon>rosids</taxon>
        <taxon>fabids</taxon>
        <taxon>Malpighiales</taxon>
        <taxon>Salicaceae</taxon>
        <taxon>Saliceae</taxon>
        <taxon>Salix</taxon>
    </lineage>
</organism>
<comment type="caution">
    <text evidence="2">The sequence shown here is derived from an EMBL/GenBank/DDBJ whole genome shotgun (WGS) entry which is preliminary data.</text>
</comment>
<dbReference type="Pfam" id="PF00687">
    <property type="entry name" value="Ribosomal_L1"/>
    <property type="match status" value="1"/>
</dbReference>
<reference evidence="2 3" key="1">
    <citation type="journal article" date="2023" name="Int. J. Mol. Sci.">
        <title>De Novo Assembly and Annotation of 11 Diverse Shrub Willow (Salix) Genomes Reveals Novel Gene Organization in Sex-Linked Regions.</title>
        <authorList>
            <person name="Hyden B."/>
            <person name="Feng K."/>
            <person name="Yates T.B."/>
            <person name="Jawdy S."/>
            <person name="Cereghino C."/>
            <person name="Smart L.B."/>
            <person name="Muchero W."/>
        </authorList>
    </citation>
    <scope>NUCLEOTIDE SEQUENCE [LARGE SCALE GENOMIC DNA]</scope>
    <source>
        <tissue evidence="2">Shoot tip</tissue>
    </source>
</reference>
<dbReference type="Gene3D" id="3.40.50.790">
    <property type="match status" value="1"/>
</dbReference>
<evidence type="ECO:0000313" key="2">
    <source>
        <dbReference type="EMBL" id="KAJ6417634.1"/>
    </source>
</evidence>
<dbReference type="InterPro" id="IPR050257">
    <property type="entry name" value="eL8/uL1-like"/>
</dbReference>
<feature type="compositionally biased region" description="Basic and acidic residues" evidence="1">
    <location>
        <begin position="352"/>
        <end position="379"/>
    </location>
</feature>
<dbReference type="GO" id="GO:0003723">
    <property type="term" value="F:RNA binding"/>
    <property type="evidence" value="ECO:0007669"/>
    <property type="project" value="InterPro"/>
</dbReference>
<protein>
    <recommendedName>
        <fullName evidence="4">Ribosomal protein L1</fullName>
    </recommendedName>
</protein>
<dbReference type="AlphaFoldDB" id="A0AAD6K844"/>
<evidence type="ECO:0000313" key="3">
    <source>
        <dbReference type="Proteomes" id="UP001162972"/>
    </source>
</evidence>
<dbReference type="InterPro" id="IPR016095">
    <property type="entry name" value="Ribosomal_uL1_3-a/b-sand"/>
</dbReference>
<gene>
    <name evidence="2" type="ORF">OIU84_001090</name>
</gene>
<dbReference type="CDD" id="cd00403">
    <property type="entry name" value="Ribosomal_L1"/>
    <property type="match status" value="1"/>
</dbReference>
<evidence type="ECO:0000256" key="1">
    <source>
        <dbReference type="SAM" id="MobiDB-lite"/>
    </source>
</evidence>
<dbReference type="InterPro" id="IPR023674">
    <property type="entry name" value="Ribosomal_uL1-like"/>
</dbReference>